<protein>
    <submittedName>
        <fullName evidence="4">Uncharacterized protein</fullName>
    </submittedName>
</protein>
<feature type="compositionally biased region" description="Low complexity" evidence="1">
    <location>
        <begin position="121"/>
        <end position="138"/>
    </location>
</feature>
<dbReference type="RefSeq" id="XP_017030107.1">
    <property type="nucleotide sequence ID" value="XM_017174618.3"/>
</dbReference>
<dbReference type="AlphaFoldDB" id="A0A6P4IMB0"/>
<feature type="signal peptide" evidence="2">
    <location>
        <begin position="1"/>
        <end position="21"/>
    </location>
</feature>
<sequence>MTNSLVIFVTLWLCLFGQLQAASIVCGSEAKALDGGDVETLTTTPSPSEVNKFVHSLQCTLEKAKPWIANIEKEAKILEEKARDVTRSLFQRFNMLVTVLTLPATTNSHTEKDKIKDPEEVTSSTTIVTEAAEESSSSPKNELKEEVTTSSPPIRMDWLEDHDNEVV</sequence>
<name>A0A6P4IMB0_DROKI</name>
<keyword evidence="3" id="KW-1185">Reference proteome</keyword>
<gene>
    <name evidence="4" type="primary">LOC108080041</name>
</gene>
<feature type="region of interest" description="Disordered" evidence="1">
    <location>
        <begin position="107"/>
        <end position="167"/>
    </location>
</feature>
<evidence type="ECO:0000313" key="4">
    <source>
        <dbReference type="RefSeq" id="XP_017030107.1"/>
    </source>
</evidence>
<evidence type="ECO:0000313" key="3">
    <source>
        <dbReference type="Proteomes" id="UP001652661"/>
    </source>
</evidence>
<dbReference type="OrthoDB" id="8063088at2759"/>
<proteinExistence type="predicted"/>
<evidence type="ECO:0000256" key="2">
    <source>
        <dbReference type="SAM" id="SignalP"/>
    </source>
</evidence>
<reference evidence="4" key="1">
    <citation type="submission" date="2025-08" db="UniProtKB">
        <authorList>
            <consortium name="RefSeq"/>
        </authorList>
    </citation>
    <scope>IDENTIFICATION</scope>
    <source>
        <strain evidence="4">14028-0561.14</strain>
        <tissue evidence="4">Whole fly</tissue>
    </source>
</reference>
<evidence type="ECO:0000256" key="1">
    <source>
        <dbReference type="SAM" id="MobiDB-lite"/>
    </source>
</evidence>
<organism evidence="3 4">
    <name type="scientific">Drosophila kikkawai</name>
    <name type="common">Fruit fly</name>
    <dbReference type="NCBI Taxonomy" id="30033"/>
    <lineage>
        <taxon>Eukaryota</taxon>
        <taxon>Metazoa</taxon>
        <taxon>Ecdysozoa</taxon>
        <taxon>Arthropoda</taxon>
        <taxon>Hexapoda</taxon>
        <taxon>Insecta</taxon>
        <taxon>Pterygota</taxon>
        <taxon>Neoptera</taxon>
        <taxon>Endopterygota</taxon>
        <taxon>Diptera</taxon>
        <taxon>Brachycera</taxon>
        <taxon>Muscomorpha</taxon>
        <taxon>Ephydroidea</taxon>
        <taxon>Drosophilidae</taxon>
        <taxon>Drosophila</taxon>
        <taxon>Sophophora</taxon>
    </lineage>
</organism>
<accession>A0A6P4IMB0</accession>
<keyword evidence="2" id="KW-0732">Signal</keyword>
<dbReference type="GeneID" id="108080041"/>
<dbReference type="Proteomes" id="UP001652661">
    <property type="component" value="Chromosome X"/>
</dbReference>
<feature type="compositionally biased region" description="Basic and acidic residues" evidence="1">
    <location>
        <begin position="109"/>
        <end position="119"/>
    </location>
</feature>
<feature type="compositionally biased region" description="Basic and acidic residues" evidence="1">
    <location>
        <begin position="157"/>
        <end position="167"/>
    </location>
</feature>
<feature type="chain" id="PRO_5028070913" evidence="2">
    <location>
        <begin position="22"/>
        <end position="167"/>
    </location>
</feature>